<organism evidence="1 2">
    <name type="scientific">Nelumbo nucifera</name>
    <name type="common">Sacred lotus</name>
    <dbReference type="NCBI Taxonomy" id="4432"/>
    <lineage>
        <taxon>Eukaryota</taxon>
        <taxon>Viridiplantae</taxon>
        <taxon>Streptophyta</taxon>
        <taxon>Embryophyta</taxon>
        <taxon>Tracheophyta</taxon>
        <taxon>Spermatophyta</taxon>
        <taxon>Magnoliopsida</taxon>
        <taxon>Proteales</taxon>
        <taxon>Nelumbonaceae</taxon>
        <taxon>Nelumbo</taxon>
    </lineage>
</organism>
<dbReference type="KEGG" id="nnu:104611422"/>
<proteinExistence type="predicted"/>
<protein>
    <submittedName>
        <fullName evidence="2">PEARLI1-like lipid transfer protein 2</fullName>
    </submittedName>
</protein>
<sequence length="184" mass="19204">MTFMGSKESAFLTLLNLLFFISVSSHKLPCTPPTQPIPKTTPTVPYIPTYPTPQTPPTVPYVPTYPTPAETPPTVPYIPTYPTPGAGAPPLTPAPIHKKPGSCPRDMLKLGACTNLLGTPIIIGAPLKGPCCAVLGGLADLEVAMCLCTALKASIMGINIGMPQAFSMLVNACGKKVPDGFQCA</sequence>
<evidence type="ECO:0000313" key="1">
    <source>
        <dbReference type="Proteomes" id="UP000189703"/>
    </source>
</evidence>
<dbReference type="InterPro" id="IPR036312">
    <property type="entry name" value="Bifun_inhib/LTP/seed_sf"/>
</dbReference>
<dbReference type="SUPFAM" id="SSF47699">
    <property type="entry name" value="Bifunctional inhibitor/lipid-transfer protein/seed storage 2S albumin"/>
    <property type="match status" value="1"/>
</dbReference>
<dbReference type="InterPro" id="IPR027923">
    <property type="entry name" value="Hydrophob_seed_dom"/>
</dbReference>
<dbReference type="RefSeq" id="XP_010276748.1">
    <property type="nucleotide sequence ID" value="XM_010278446.1"/>
</dbReference>
<reference evidence="2" key="1">
    <citation type="submission" date="2025-08" db="UniProtKB">
        <authorList>
            <consortium name="RefSeq"/>
        </authorList>
    </citation>
    <scope>IDENTIFICATION</scope>
</reference>
<evidence type="ECO:0000313" key="2">
    <source>
        <dbReference type="RefSeq" id="XP_010276748.1"/>
    </source>
</evidence>
<gene>
    <name evidence="2" type="primary">LOC104611422</name>
</gene>
<dbReference type="Gene3D" id="1.10.110.10">
    <property type="entry name" value="Plant lipid-transfer and hydrophobic proteins"/>
    <property type="match status" value="1"/>
</dbReference>
<dbReference type="OrthoDB" id="696558at2759"/>
<keyword evidence="1" id="KW-1185">Reference proteome</keyword>
<dbReference type="AlphaFoldDB" id="A0A1U8BAK4"/>
<dbReference type="CDD" id="cd01958">
    <property type="entry name" value="HPS_like"/>
    <property type="match status" value="1"/>
</dbReference>
<dbReference type="Pfam" id="PF14547">
    <property type="entry name" value="Hydrophob_seed"/>
    <property type="match status" value="1"/>
</dbReference>
<dbReference type="Proteomes" id="UP000189703">
    <property type="component" value="Unplaced"/>
</dbReference>
<dbReference type="PANTHER" id="PTHR31731">
    <property type="match status" value="1"/>
</dbReference>
<dbReference type="eggNOG" id="ENOG502S36E">
    <property type="taxonomic scope" value="Eukaryota"/>
</dbReference>
<dbReference type="InterPro" id="IPR051636">
    <property type="entry name" value="Plant_LTP/defense-related"/>
</dbReference>
<accession>A0A1U8BAK4</accession>
<dbReference type="SMART" id="SM00499">
    <property type="entry name" value="AAI"/>
    <property type="match status" value="1"/>
</dbReference>
<dbReference type="InterPro" id="IPR016140">
    <property type="entry name" value="Bifunc_inhib/LTP/seed_store"/>
</dbReference>
<dbReference type="GeneID" id="104611422"/>
<name>A0A1U8BAK4_NELNU</name>